<accession>A0ABW9J271</accession>
<sequence>MAKQIKVIKCPNCGSVNKTELKPHFYKCSACETEYFLDDDDVNINYNHNYNHNNPFNTNQKAIKVIAIVLGSIFFLVLLLNILTSIFSSKRSSNNYSAYSGATTREEDQGYYTSRYSNISFLQNSGQPVIIILENRRYKSNTNEPKDGTYLAFYNPIKKELIKAEKVSDKSLSSSDFKFKLFSDGHIYMVKDKASLLKLDKENLKIEDVGKKFFEANNELQIGVATMEFVYSDNGDGLVILTNDGKKRYYYPLIQKLYTEKEFYEANNGFDTLLPNAKDKTIYFFTSESSDYPDEKLQLIQLTYKDNGGGPKDITDRLRWSKDYGGSGIFTDRDPYRKVLVGRWEKDRGRVLSWKDVTPDRLYFAPSVLIGEAENLIIQFRADANQKSPFKLQKVNKDNGAVEWTTSLPDGAGIESLIKYKDGFTGVNDRDQIIVIDNKGNITSNYKLD</sequence>
<keyword evidence="1" id="KW-1133">Transmembrane helix</keyword>
<keyword evidence="1" id="KW-0812">Transmembrane</keyword>
<evidence type="ECO:0000256" key="1">
    <source>
        <dbReference type="SAM" id="Phobius"/>
    </source>
</evidence>
<feature type="transmembrane region" description="Helical" evidence="1">
    <location>
        <begin position="65"/>
        <end position="87"/>
    </location>
</feature>
<dbReference type="EMBL" id="SSHJ02000001">
    <property type="protein sequence ID" value="MFN0254639.1"/>
    <property type="molecule type" value="Genomic_DNA"/>
</dbReference>
<keyword evidence="3" id="KW-1185">Reference proteome</keyword>
<organism evidence="2 3">
    <name type="scientific">Pedobacter ureilyticus</name>
    <dbReference type="NCBI Taxonomy" id="1393051"/>
    <lineage>
        <taxon>Bacteria</taxon>
        <taxon>Pseudomonadati</taxon>
        <taxon>Bacteroidota</taxon>
        <taxon>Sphingobacteriia</taxon>
        <taxon>Sphingobacteriales</taxon>
        <taxon>Sphingobacteriaceae</taxon>
        <taxon>Pedobacter</taxon>
    </lineage>
</organism>
<evidence type="ECO:0000313" key="3">
    <source>
        <dbReference type="Proteomes" id="UP001517247"/>
    </source>
</evidence>
<proteinExistence type="predicted"/>
<gene>
    <name evidence="2" type="ORF">E6A44_003600</name>
</gene>
<comment type="caution">
    <text evidence="2">The sequence shown here is derived from an EMBL/GenBank/DDBJ whole genome shotgun (WGS) entry which is preliminary data.</text>
</comment>
<evidence type="ECO:0000313" key="2">
    <source>
        <dbReference type="EMBL" id="MFN0254639.1"/>
    </source>
</evidence>
<reference evidence="2 3" key="1">
    <citation type="submission" date="2024-12" db="EMBL/GenBank/DDBJ databases">
        <authorList>
            <person name="Hu S."/>
        </authorList>
    </citation>
    <scope>NUCLEOTIDE SEQUENCE [LARGE SCALE GENOMIC DNA]</scope>
    <source>
        <strain evidence="2 3">THG-T11</strain>
    </source>
</reference>
<name>A0ABW9J271_9SPHI</name>
<keyword evidence="1" id="KW-0472">Membrane</keyword>
<dbReference type="Proteomes" id="UP001517247">
    <property type="component" value="Unassembled WGS sequence"/>
</dbReference>
<protein>
    <submittedName>
        <fullName evidence="2">Uncharacterized protein</fullName>
    </submittedName>
</protein>
<dbReference type="RefSeq" id="WP_138721778.1">
    <property type="nucleotide sequence ID" value="NZ_SSHJ02000001.1"/>
</dbReference>